<evidence type="ECO:0000313" key="6">
    <source>
        <dbReference type="EMBL" id="RDB27838.1"/>
    </source>
</evidence>
<feature type="domain" description="CENP-V/GFA" evidence="5">
    <location>
        <begin position="5"/>
        <end position="128"/>
    </location>
</feature>
<dbReference type="Gene3D" id="3.90.1590.10">
    <property type="entry name" value="glutathione-dependent formaldehyde- activating enzyme (gfa)"/>
    <property type="match status" value="2"/>
</dbReference>
<proteinExistence type="inferred from homology"/>
<comment type="caution">
    <text evidence="6">The sequence shown here is derived from an EMBL/GenBank/DDBJ whole genome shotgun (WGS) entry which is preliminary data.</text>
</comment>
<dbReference type="SUPFAM" id="SSF51316">
    <property type="entry name" value="Mss4-like"/>
    <property type="match status" value="2"/>
</dbReference>
<evidence type="ECO:0000256" key="3">
    <source>
        <dbReference type="ARBA" id="ARBA00022833"/>
    </source>
</evidence>
<dbReference type="OrthoDB" id="5422068at2759"/>
<sequence>MMTFVKASCHCGRNTFKVAFPTASLPIINDACHCTSCRHSTGQLTVIQAGFDGVPLSPETNNPASLSNLTPYKTSESATRWFCSTCSAHVLWQYTAPEVSWCISTGALEKTEGIVKLRYHIFVADTLDGGIADHLRVIDGLEIPRYIARAMKDEVVPLGWRSAEITEKKRSADEDCLSLHCHCKTIQLSITRPSAASTVPSSPYPDLLFPYISTPASKIANTEDEKWWLRPAGVDKPTKYLAGHCACTTCRLTSGFEIQSWAFVPRSNILTTSGVELDLQNERLRPSGLRQYKSSPGRNREFCGTCGATVFWWGEERPELIDVSVGLVDEKQGGVRAEGWLDWHKGRVSFEEDALSRSLVEGLAQGLQASV</sequence>
<keyword evidence="7" id="KW-1185">Reference proteome</keyword>
<evidence type="ECO:0000313" key="7">
    <source>
        <dbReference type="Proteomes" id="UP000076154"/>
    </source>
</evidence>
<keyword evidence="2" id="KW-0479">Metal-binding</keyword>
<gene>
    <name evidence="6" type="ORF">Hypma_002322</name>
</gene>
<dbReference type="STRING" id="39966.A0A369K1K5"/>
<dbReference type="AlphaFoldDB" id="A0A369K1K5"/>
<evidence type="ECO:0000256" key="2">
    <source>
        <dbReference type="ARBA" id="ARBA00022723"/>
    </source>
</evidence>
<dbReference type="GO" id="GO:0016846">
    <property type="term" value="F:carbon-sulfur lyase activity"/>
    <property type="evidence" value="ECO:0007669"/>
    <property type="project" value="InterPro"/>
</dbReference>
<dbReference type="Proteomes" id="UP000076154">
    <property type="component" value="Unassembled WGS sequence"/>
</dbReference>
<organism evidence="6 7">
    <name type="scientific">Hypsizygus marmoreus</name>
    <name type="common">White beech mushroom</name>
    <name type="synonym">Agaricus marmoreus</name>
    <dbReference type="NCBI Taxonomy" id="39966"/>
    <lineage>
        <taxon>Eukaryota</taxon>
        <taxon>Fungi</taxon>
        <taxon>Dikarya</taxon>
        <taxon>Basidiomycota</taxon>
        <taxon>Agaricomycotina</taxon>
        <taxon>Agaricomycetes</taxon>
        <taxon>Agaricomycetidae</taxon>
        <taxon>Agaricales</taxon>
        <taxon>Tricholomatineae</taxon>
        <taxon>Lyophyllaceae</taxon>
        <taxon>Hypsizygus</taxon>
    </lineage>
</organism>
<evidence type="ECO:0000256" key="1">
    <source>
        <dbReference type="ARBA" id="ARBA00005495"/>
    </source>
</evidence>
<dbReference type="InterPro" id="IPR006913">
    <property type="entry name" value="CENP-V/GFA"/>
</dbReference>
<dbReference type="PANTHER" id="PTHR33337:SF31">
    <property type="entry name" value="DUF636 DOMAIN PROTEIN (AFU_ORTHOLOGUE AFUA_2G12650)"/>
    <property type="match status" value="1"/>
</dbReference>
<comment type="similarity">
    <text evidence="1">Belongs to the Gfa family.</text>
</comment>
<reference evidence="6" key="1">
    <citation type="submission" date="2018-04" db="EMBL/GenBank/DDBJ databases">
        <title>Whole genome sequencing of Hypsizygus marmoreus.</title>
        <authorList>
            <person name="Choi I.-G."/>
            <person name="Min B."/>
            <person name="Kim J.-G."/>
            <person name="Kim S."/>
            <person name="Oh Y.-L."/>
            <person name="Kong W.-S."/>
            <person name="Park H."/>
            <person name="Jeong J."/>
            <person name="Song E.-S."/>
        </authorList>
    </citation>
    <scope>NUCLEOTIDE SEQUENCE [LARGE SCALE GENOMIC DNA]</scope>
    <source>
        <strain evidence="6">51987-8</strain>
    </source>
</reference>
<protein>
    <recommendedName>
        <fullName evidence="5">CENP-V/GFA domain-containing protein</fullName>
    </recommendedName>
</protein>
<evidence type="ECO:0000256" key="4">
    <source>
        <dbReference type="ARBA" id="ARBA00023239"/>
    </source>
</evidence>
<dbReference type="Pfam" id="PF04828">
    <property type="entry name" value="GFA"/>
    <property type="match status" value="2"/>
</dbReference>
<dbReference type="InParanoid" id="A0A369K1K5"/>
<accession>A0A369K1K5</accession>
<dbReference type="PROSITE" id="PS51891">
    <property type="entry name" value="CENP_V_GFA"/>
    <property type="match status" value="1"/>
</dbReference>
<evidence type="ECO:0000259" key="5">
    <source>
        <dbReference type="PROSITE" id="PS51891"/>
    </source>
</evidence>
<dbReference type="PANTHER" id="PTHR33337">
    <property type="entry name" value="GFA DOMAIN-CONTAINING PROTEIN"/>
    <property type="match status" value="1"/>
</dbReference>
<dbReference type="GO" id="GO:0046872">
    <property type="term" value="F:metal ion binding"/>
    <property type="evidence" value="ECO:0007669"/>
    <property type="project" value="UniProtKB-KW"/>
</dbReference>
<dbReference type="EMBL" id="LUEZ02000013">
    <property type="protein sequence ID" value="RDB27838.1"/>
    <property type="molecule type" value="Genomic_DNA"/>
</dbReference>
<keyword evidence="4" id="KW-0456">Lyase</keyword>
<keyword evidence="3" id="KW-0862">Zinc</keyword>
<dbReference type="InterPro" id="IPR011057">
    <property type="entry name" value="Mss4-like_sf"/>
</dbReference>
<name>A0A369K1K5_HYPMA</name>